<feature type="region of interest" description="Disordered" evidence="4">
    <location>
        <begin position="361"/>
        <end position="414"/>
    </location>
</feature>
<evidence type="ECO:0000313" key="6">
    <source>
        <dbReference type="EMBL" id="CAG8665604.1"/>
    </source>
</evidence>
<sequence length="414" mass="46840">MTSASALSQVRGFLKRCNLLDYYDRFVAEGFDQLQSLFDVTEADLIAMDVKRGHRRRLQREIATVRGISTDRPIYLPLDNQTLNGIQSNIPSKINCTPLNINSVTSESPLQEENRTSKDDDLSDPQDLQTSECTKRKYKRHPKRDKNAPVKPLSAYVMFAHKVREEYRGKNIPFPKMAKIIGDRWKTIPPEEKEIIEARASKAKEEYHSALSVYKTTDDWKKYQEYLKEFKEKNEMKSRISGSACKRQKLDNSQDLDITTPSEYSSNQSSIGYHADNGSGNMSSGSNNSNSNSNENGTEGPHQTSRHTNIPHSPRKRPYKNPPYDFYHPVPYSSDSSASNSFVGPSSSVSYTTSNTILDDLFTKDDGRTNDPRRNSDFSDDSTFTFDNNSISNNTPAVGNSETDDPPVNQQKII</sequence>
<evidence type="ECO:0000256" key="2">
    <source>
        <dbReference type="ARBA" id="ARBA00023242"/>
    </source>
</evidence>
<feature type="compositionally biased region" description="Polar residues" evidence="4">
    <location>
        <begin position="301"/>
        <end position="311"/>
    </location>
</feature>
<feature type="compositionally biased region" description="Low complexity" evidence="4">
    <location>
        <begin position="277"/>
        <end position="297"/>
    </location>
</feature>
<reference evidence="6" key="1">
    <citation type="submission" date="2021-06" db="EMBL/GenBank/DDBJ databases">
        <authorList>
            <person name="Kallberg Y."/>
            <person name="Tangrot J."/>
            <person name="Rosling A."/>
        </authorList>
    </citation>
    <scope>NUCLEOTIDE SEQUENCE</scope>
    <source>
        <strain evidence="6">CL551</strain>
    </source>
</reference>
<keyword evidence="2 3" id="KW-0539">Nucleus</keyword>
<evidence type="ECO:0000256" key="4">
    <source>
        <dbReference type="SAM" id="MobiDB-lite"/>
    </source>
</evidence>
<comment type="caution">
    <text evidence="6">The sequence shown here is derived from an EMBL/GenBank/DDBJ whole genome shotgun (WGS) entry which is preliminary data.</text>
</comment>
<feature type="compositionally biased region" description="Polar residues" evidence="4">
    <location>
        <begin position="251"/>
        <end position="271"/>
    </location>
</feature>
<feature type="compositionally biased region" description="Polar residues" evidence="4">
    <location>
        <begin position="391"/>
        <end position="401"/>
    </location>
</feature>
<evidence type="ECO:0000256" key="1">
    <source>
        <dbReference type="ARBA" id="ARBA00023125"/>
    </source>
</evidence>
<dbReference type="PANTHER" id="PTHR46040">
    <property type="entry name" value="HIGH MOBILITY GROUP PROTEIN 2"/>
    <property type="match status" value="1"/>
</dbReference>
<dbReference type="InterPro" id="IPR001660">
    <property type="entry name" value="SAM"/>
</dbReference>
<feature type="compositionally biased region" description="Basic and acidic residues" evidence="4">
    <location>
        <begin position="361"/>
        <end position="377"/>
    </location>
</feature>
<dbReference type="CDD" id="cd09487">
    <property type="entry name" value="SAM_superfamily"/>
    <property type="match status" value="1"/>
</dbReference>
<feature type="DNA-binding region" description="HMG box" evidence="3">
    <location>
        <begin position="149"/>
        <end position="215"/>
    </location>
</feature>
<dbReference type="PROSITE" id="PS50118">
    <property type="entry name" value="HMG_BOX_2"/>
    <property type="match status" value="1"/>
</dbReference>
<dbReference type="OrthoDB" id="1919336at2759"/>
<dbReference type="Gene3D" id="1.10.30.10">
    <property type="entry name" value="High mobility group box domain"/>
    <property type="match status" value="1"/>
</dbReference>
<organism evidence="6 7">
    <name type="scientific">Acaulospora morrowiae</name>
    <dbReference type="NCBI Taxonomy" id="94023"/>
    <lineage>
        <taxon>Eukaryota</taxon>
        <taxon>Fungi</taxon>
        <taxon>Fungi incertae sedis</taxon>
        <taxon>Mucoromycota</taxon>
        <taxon>Glomeromycotina</taxon>
        <taxon>Glomeromycetes</taxon>
        <taxon>Diversisporales</taxon>
        <taxon>Acaulosporaceae</taxon>
        <taxon>Acaulospora</taxon>
    </lineage>
</organism>
<dbReference type="GO" id="GO:0005634">
    <property type="term" value="C:nucleus"/>
    <property type="evidence" value="ECO:0007669"/>
    <property type="project" value="UniProtKB-UniRule"/>
</dbReference>
<keyword evidence="1 3" id="KW-0238">DNA-binding</keyword>
<dbReference type="PANTHER" id="PTHR46040:SF3">
    <property type="entry name" value="HIGH MOBILITY GROUP PROTEIN 2"/>
    <property type="match status" value="1"/>
</dbReference>
<dbReference type="SUPFAM" id="SSF47095">
    <property type="entry name" value="HMG-box"/>
    <property type="match status" value="1"/>
</dbReference>
<name>A0A9N9E6J6_9GLOM</name>
<dbReference type="Pfam" id="PF00505">
    <property type="entry name" value="HMG_box"/>
    <property type="match status" value="1"/>
</dbReference>
<dbReference type="GO" id="GO:0003677">
    <property type="term" value="F:DNA binding"/>
    <property type="evidence" value="ECO:0007669"/>
    <property type="project" value="UniProtKB-UniRule"/>
</dbReference>
<feature type="region of interest" description="Disordered" evidence="4">
    <location>
        <begin position="106"/>
        <end position="149"/>
    </location>
</feature>
<dbReference type="InterPro" id="IPR013761">
    <property type="entry name" value="SAM/pointed_sf"/>
</dbReference>
<dbReference type="Gene3D" id="1.10.150.50">
    <property type="entry name" value="Transcription Factor, Ets-1"/>
    <property type="match status" value="1"/>
</dbReference>
<evidence type="ECO:0000313" key="7">
    <source>
        <dbReference type="Proteomes" id="UP000789342"/>
    </source>
</evidence>
<protein>
    <submittedName>
        <fullName evidence="6">5345_t:CDS:1</fullName>
    </submittedName>
</protein>
<feature type="domain" description="HMG box" evidence="5">
    <location>
        <begin position="149"/>
        <end position="215"/>
    </location>
</feature>
<feature type="compositionally biased region" description="Low complexity" evidence="4">
    <location>
        <begin position="381"/>
        <end position="390"/>
    </location>
</feature>
<feature type="region of interest" description="Disordered" evidence="4">
    <location>
        <begin position="237"/>
        <end position="327"/>
    </location>
</feature>
<dbReference type="Proteomes" id="UP000789342">
    <property type="component" value="Unassembled WGS sequence"/>
</dbReference>
<dbReference type="InterPro" id="IPR036910">
    <property type="entry name" value="HMG_box_dom_sf"/>
</dbReference>
<dbReference type="Pfam" id="PF00536">
    <property type="entry name" value="SAM_1"/>
    <property type="match status" value="1"/>
</dbReference>
<gene>
    <name evidence="6" type="ORF">AMORRO_LOCUS10599</name>
</gene>
<proteinExistence type="predicted"/>
<dbReference type="EMBL" id="CAJVPV010011903">
    <property type="protein sequence ID" value="CAG8665604.1"/>
    <property type="molecule type" value="Genomic_DNA"/>
</dbReference>
<dbReference type="SMART" id="SM00398">
    <property type="entry name" value="HMG"/>
    <property type="match status" value="1"/>
</dbReference>
<dbReference type="SUPFAM" id="SSF47769">
    <property type="entry name" value="SAM/Pointed domain"/>
    <property type="match status" value="1"/>
</dbReference>
<dbReference type="InterPro" id="IPR009071">
    <property type="entry name" value="HMG_box_dom"/>
</dbReference>
<evidence type="ECO:0000256" key="3">
    <source>
        <dbReference type="PROSITE-ProRule" id="PRU00267"/>
    </source>
</evidence>
<dbReference type="AlphaFoldDB" id="A0A9N9E6J6"/>
<accession>A0A9N9E6J6</accession>
<evidence type="ECO:0000259" key="5">
    <source>
        <dbReference type="PROSITE" id="PS50118"/>
    </source>
</evidence>
<keyword evidence="7" id="KW-1185">Reference proteome</keyword>
<dbReference type="InterPro" id="IPR051965">
    <property type="entry name" value="ChromReg_NeuronalGeneExpr"/>
</dbReference>
<dbReference type="GO" id="GO:0010468">
    <property type="term" value="P:regulation of gene expression"/>
    <property type="evidence" value="ECO:0007669"/>
    <property type="project" value="TreeGrafter"/>
</dbReference>